<dbReference type="PATRIC" id="fig|1163745.3.peg.780"/>
<keyword evidence="2" id="KW-1185">Reference proteome</keyword>
<name>I0ES32_HELCM</name>
<dbReference type="STRING" id="1163745.HCD_03675"/>
<dbReference type="Proteomes" id="UP000005013">
    <property type="component" value="Chromosome"/>
</dbReference>
<dbReference type="KEGG" id="hcm:HCD_03675"/>
<organism evidence="1 2">
    <name type="scientific">Helicobacter cetorum (strain ATCC BAA-540 / CCUG 52418 / MIT 99-5656)</name>
    <dbReference type="NCBI Taxonomy" id="1163745"/>
    <lineage>
        <taxon>Bacteria</taxon>
        <taxon>Pseudomonadati</taxon>
        <taxon>Campylobacterota</taxon>
        <taxon>Epsilonproteobacteria</taxon>
        <taxon>Campylobacterales</taxon>
        <taxon>Helicobacteraceae</taxon>
        <taxon>Helicobacter</taxon>
    </lineage>
</organism>
<sequence length="145" mass="16651">MLKRLLLVLLFLGFLRAEADLGHYEIIAELSKAFLKAKNAFTMLNQTLKTCVETEDDATQIRIQSAFLGSLSSSEQQFYDYFEQGFKSIENLKTLLKNIESLEESSSKIPCAIQKNAKNFEILDEVMVQIIDLEEQMDRFINNTK</sequence>
<evidence type="ECO:0000313" key="2">
    <source>
        <dbReference type="Proteomes" id="UP000005013"/>
    </source>
</evidence>
<dbReference type="AlphaFoldDB" id="I0ES32"/>
<gene>
    <name evidence="1" type="ordered locus">HCD_03675</name>
</gene>
<dbReference type="RefSeq" id="WP_014659260.1">
    <property type="nucleotide sequence ID" value="NC_017735.1"/>
</dbReference>
<proteinExistence type="predicted"/>
<dbReference type="HOGENOM" id="CLU_1813141_0_0_7"/>
<accession>I0ES32</accession>
<dbReference type="OrthoDB" id="5326249at2"/>
<dbReference type="EMBL" id="CP003481">
    <property type="protein sequence ID" value="AFI05751.1"/>
    <property type="molecule type" value="Genomic_DNA"/>
</dbReference>
<evidence type="ECO:0000313" key="1">
    <source>
        <dbReference type="EMBL" id="AFI05751.1"/>
    </source>
</evidence>
<protein>
    <submittedName>
        <fullName evidence="1">Uncharacterized protein</fullName>
    </submittedName>
</protein>
<reference evidence="1 2" key="1">
    <citation type="journal article" date="2013" name="PLoS ONE">
        <title>Sequence Divergence and Conservation in Genomes ofHelicobacter cetorum Strains from a Dolphin and a Whale.</title>
        <authorList>
            <person name="Kersulyte D."/>
            <person name="Rossi M."/>
            <person name="Berg D.E."/>
        </authorList>
    </citation>
    <scope>NUCLEOTIDE SEQUENCE [LARGE SCALE GENOMIC DNA]</scope>
    <source>
        <strain evidence="1 2">MIT 99-5656</strain>
    </source>
</reference>